<dbReference type="AlphaFoldDB" id="A0A1I6PXD5"/>
<evidence type="ECO:0000313" key="3">
    <source>
        <dbReference type="Proteomes" id="UP000198785"/>
    </source>
</evidence>
<dbReference type="Proteomes" id="UP000198785">
    <property type="component" value="Unassembled WGS sequence"/>
</dbReference>
<dbReference type="PANTHER" id="PTHR34821">
    <property type="entry name" value="INNER MEMBRANE PROTEIN YDCZ"/>
    <property type="match status" value="1"/>
</dbReference>
<dbReference type="InterPro" id="IPR006750">
    <property type="entry name" value="YdcZ"/>
</dbReference>
<feature type="transmembrane region" description="Helical" evidence="1">
    <location>
        <begin position="68"/>
        <end position="90"/>
    </location>
</feature>
<feature type="transmembrane region" description="Helical" evidence="1">
    <location>
        <begin position="125"/>
        <end position="144"/>
    </location>
</feature>
<dbReference type="PANTHER" id="PTHR34821:SF2">
    <property type="entry name" value="INNER MEMBRANE PROTEIN YDCZ"/>
    <property type="match status" value="1"/>
</dbReference>
<name>A0A1I6PXD5_9SPHI</name>
<dbReference type="GO" id="GO:0005886">
    <property type="term" value="C:plasma membrane"/>
    <property type="evidence" value="ECO:0007669"/>
    <property type="project" value="TreeGrafter"/>
</dbReference>
<dbReference type="OrthoDB" id="9097160at2"/>
<protein>
    <submittedName>
        <fullName evidence="2">Transporter family-2 protein</fullName>
    </submittedName>
</protein>
<feature type="transmembrane region" description="Helical" evidence="1">
    <location>
        <begin position="37"/>
        <end position="56"/>
    </location>
</feature>
<sequence length="147" mass="15486">MDKIIWIAMAFLAGAFLPLQAGLNSKLAKTGGSPVHASMISFAVGVVALIVYIFLTSQNVSWKGIREAPAYAWAGGVLGAFYVTVIVLAFPKIGPGLTFGLVVAGQLLISMLMEHFQVLGAQPQPVSIGRILGMLLIIGGVVVMKKF</sequence>
<organism evidence="2 3">
    <name type="scientific">Sphingobacterium wenxiniae</name>
    <dbReference type="NCBI Taxonomy" id="683125"/>
    <lineage>
        <taxon>Bacteria</taxon>
        <taxon>Pseudomonadati</taxon>
        <taxon>Bacteroidota</taxon>
        <taxon>Sphingobacteriia</taxon>
        <taxon>Sphingobacteriales</taxon>
        <taxon>Sphingobacteriaceae</taxon>
        <taxon>Sphingobacterium</taxon>
    </lineage>
</organism>
<keyword evidence="1" id="KW-0472">Membrane</keyword>
<dbReference type="Pfam" id="PF04657">
    <property type="entry name" value="DMT_YdcZ"/>
    <property type="match status" value="1"/>
</dbReference>
<proteinExistence type="predicted"/>
<evidence type="ECO:0000256" key="1">
    <source>
        <dbReference type="SAM" id="Phobius"/>
    </source>
</evidence>
<keyword evidence="1" id="KW-0812">Transmembrane</keyword>
<reference evidence="2 3" key="1">
    <citation type="submission" date="2016-10" db="EMBL/GenBank/DDBJ databases">
        <authorList>
            <person name="de Groot N.N."/>
        </authorList>
    </citation>
    <scope>NUCLEOTIDE SEQUENCE [LARGE SCALE GENOMIC DNA]</scope>
    <source>
        <strain evidence="2 3">DSM 22789</strain>
    </source>
</reference>
<dbReference type="STRING" id="683125.SAMN05660206_1027"/>
<evidence type="ECO:0000313" key="2">
    <source>
        <dbReference type="EMBL" id="SFS44720.1"/>
    </source>
</evidence>
<accession>A0A1I6PXD5</accession>
<dbReference type="EMBL" id="FOZZ01000002">
    <property type="protein sequence ID" value="SFS44720.1"/>
    <property type="molecule type" value="Genomic_DNA"/>
</dbReference>
<keyword evidence="1" id="KW-1133">Transmembrane helix</keyword>
<feature type="transmembrane region" description="Helical" evidence="1">
    <location>
        <begin position="96"/>
        <end position="113"/>
    </location>
</feature>
<keyword evidence="3" id="KW-1185">Reference proteome</keyword>
<gene>
    <name evidence="2" type="ORF">SAMN05660206_1027</name>
</gene>